<dbReference type="RefSeq" id="WP_106222197.1">
    <property type="nucleotide sequence ID" value="NZ_PVWP01000008.1"/>
</dbReference>
<keyword evidence="5" id="KW-1185">Reference proteome</keyword>
<dbReference type="Gene3D" id="3.30.450.40">
    <property type="match status" value="1"/>
</dbReference>
<dbReference type="SUPFAM" id="SSF81606">
    <property type="entry name" value="PP2C-like"/>
    <property type="match status" value="1"/>
</dbReference>
<evidence type="ECO:0000256" key="2">
    <source>
        <dbReference type="SAM" id="MobiDB-lite"/>
    </source>
</evidence>
<dbReference type="EMBL" id="PVWP01000008">
    <property type="protein sequence ID" value="PSB36745.1"/>
    <property type="molecule type" value="Genomic_DNA"/>
</dbReference>
<sequence length="477" mass="53186">MRVLCGRSVSSTPPPQPHPTPTTASRPGQGLSVAASLRQLLDSLGREQRRNLELLASLSFALRSYTNLKRFLELVPLVAARLVEGEGSLLVVFHADGRLWREQLQATPGERSAEVLRQLAALPDGQLQNQEGDEAVAVLLDPLIQRLLGAHQVFATSVVARSRQRGRLYVFSDRRGFSWSDVRRRHLQLVADLTGVALENELLQQDRRRHERLDRQLSIGAEVQSQLLPDHCPVIDGVELAALCRPAFQVGGDYYDFIPTQPQLSGHRREQAPWALVMGDVMGKGVPAGLLMTLLRGMLRAEVLSGLPPDRILHDLNQLAQEDLAHSHRFVTLFYSDYDPRTRLLRYANAAHNPPLVWRRHSGRVERLDTPGLLIGLQSEAEYGCGELQLEPGDVILYYTDGVTEASGFSGERFDEERLVKAFQGACRAVHDAQAILDRLFERLDRFVGSDRRLEDDASMVVLKVRDGVVLPTLPAT</sequence>
<dbReference type="InterPro" id="IPR052016">
    <property type="entry name" value="Bact_Sigma-Reg"/>
</dbReference>
<dbReference type="PANTHER" id="PTHR43156:SF2">
    <property type="entry name" value="STAGE II SPORULATION PROTEIN E"/>
    <property type="match status" value="1"/>
</dbReference>
<dbReference type="InterPro" id="IPR001932">
    <property type="entry name" value="PPM-type_phosphatase-like_dom"/>
</dbReference>
<keyword evidence="1" id="KW-0378">Hydrolase</keyword>
<evidence type="ECO:0000313" key="5">
    <source>
        <dbReference type="Proteomes" id="UP000238218"/>
    </source>
</evidence>
<feature type="domain" description="PPM-type phosphatase" evidence="3">
    <location>
        <begin position="235"/>
        <end position="465"/>
    </location>
</feature>
<reference evidence="4 5" key="2">
    <citation type="submission" date="2018-03" db="EMBL/GenBank/DDBJ databases">
        <title>The ancient ancestry and fast evolution of plastids.</title>
        <authorList>
            <person name="Moore K.R."/>
            <person name="Magnabosco C."/>
            <person name="Momper L."/>
            <person name="Gold D.A."/>
            <person name="Bosak T."/>
            <person name="Fournier G.P."/>
        </authorList>
    </citation>
    <scope>NUCLEOTIDE SEQUENCE [LARGE SCALE GENOMIC DNA]</scope>
    <source>
        <strain evidence="4 5">CCALA 015</strain>
    </source>
</reference>
<reference evidence="4 5" key="1">
    <citation type="submission" date="2018-02" db="EMBL/GenBank/DDBJ databases">
        <authorList>
            <person name="Moore K."/>
            <person name="Momper L."/>
        </authorList>
    </citation>
    <scope>NUCLEOTIDE SEQUENCE [LARGE SCALE GENOMIC DNA]</scope>
    <source>
        <strain evidence="4 5">CCALA 015</strain>
    </source>
</reference>
<accession>A0ABX5F766</accession>
<dbReference type="SUPFAM" id="SSF55781">
    <property type="entry name" value="GAF domain-like"/>
    <property type="match status" value="1"/>
</dbReference>
<evidence type="ECO:0000313" key="4">
    <source>
        <dbReference type="EMBL" id="PSB36745.1"/>
    </source>
</evidence>
<protein>
    <submittedName>
        <fullName evidence="4">Serine/threonine protein phosphatase</fullName>
    </submittedName>
</protein>
<dbReference type="SMART" id="SM00331">
    <property type="entry name" value="PP2C_SIG"/>
    <property type="match status" value="1"/>
</dbReference>
<dbReference type="Gene3D" id="3.60.40.10">
    <property type="entry name" value="PPM-type phosphatase domain"/>
    <property type="match status" value="1"/>
</dbReference>
<gene>
    <name evidence="4" type="ORF">C7B81_12490</name>
</gene>
<dbReference type="InterPro" id="IPR029016">
    <property type="entry name" value="GAF-like_dom_sf"/>
</dbReference>
<name>A0ABX5F766_9CHRO</name>
<organism evidence="4 5">
    <name type="scientific">Aphanothece cf. minutissima CCALA 015</name>
    <dbReference type="NCBI Taxonomy" id="2107695"/>
    <lineage>
        <taxon>Bacteria</taxon>
        <taxon>Bacillati</taxon>
        <taxon>Cyanobacteriota</taxon>
        <taxon>Cyanophyceae</taxon>
        <taxon>Oscillatoriophycideae</taxon>
        <taxon>Chroococcales</taxon>
        <taxon>Aphanothecaceae</taxon>
        <taxon>Aphanothece</taxon>
    </lineage>
</organism>
<dbReference type="Pfam" id="PF07228">
    <property type="entry name" value="SpoIIE"/>
    <property type="match status" value="1"/>
</dbReference>
<dbReference type="PANTHER" id="PTHR43156">
    <property type="entry name" value="STAGE II SPORULATION PROTEIN E-RELATED"/>
    <property type="match status" value="1"/>
</dbReference>
<comment type="caution">
    <text evidence="4">The sequence shown here is derived from an EMBL/GenBank/DDBJ whole genome shotgun (WGS) entry which is preliminary data.</text>
</comment>
<evidence type="ECO:0000256" key="1">
    <source>
        <dbReference type="ARBA" id="ARBA00022801"/>
    </source>
</evidence>
<dbReference type="InterPro" id="IPR036457">
    <property type="entry name" value="PPM-type-like_dom_sf"/>
</dbReference>
<proteinExistence type="predicted"/>
<dbReference type="Proteomes" id="UP000238218">
    <property type="component" value="Unassembled WGS sequence"/>
</dbReference>
<evidence type="ECO:0000259" key="3">
    <source>
        <dbReference type="SMART" id="SM00331"/>
    </source>
</evidence>
<feature type="region of interest" description="Disordered" evidence="2">
    <location>
        <begin position="1"/>
        <end position="29"/>
    </location>
</feature>